<dbReference type="RefSeq" id="WP_089651264.1">
    <property type="nucleotide sequence ID" value="NZ_FNIZ01000003.1"/>
</dbReference>
<evidence type="ECO:0000313" key="4">
    <source>
        <dbReference type="EMBL" id="SDO17204.1"/>
    </source>
</evidence>
<keyword evidence="1" id="KW-0304">Gas vesicle</keyword>
<dbReference type="STRING" id="240303.SAMN05421677_103139"/>
<evidence type="ECO:0000313" key="5">
    <source>
        <dbReference type="Proteomes" id="UP000198860"/>
    </source>
</evidence>
<accession>A0A1H0HDT7</accession>
<proteinExistence type="inferred from homology"/>
<dbReference type="OrthoDB" id="144737at2"/>
<dbReference type="AlphaFoldDB" id="A0A1H0HDT7"/>
<dbReference type="PANTHER" id="PTHR36852:SF1">
    <property type="entry name" value="PROTEIN GVPL 2"/>
    <property type="match status" value="1"/>
</dbReference>
<dbReference type="GO" id="GO:0031412">
    <property type="term" value="P:gas vesicle organization"/>
    <property type="evidence" value="ECO:0007669"/>
    <property type="project" value="InterPro"/>
</dbReference>
<keyword evidence="5" id="KW-1185">Reference proteome</keyword>
<evidence type="ECO:0000256" key="2">
    <source>
        <dbReference type="ARBA" id="ARBA00035108"/>
    </source>
</evidence>
<dbReference type="Pfam" id="PF06386">
    <property type="entry name" value="GvpL_GvpF"/>
    <property type="match status" value="1"/>
</dbReference>
<dbReference type="PANTHER" id="PTHR36852">
    <property type="entry name" value="PROTEIN GVPL 2"/>
    <property type="match status" value="1"/>
</dbReference>
<dbReference type="InterPro" id="IPR009430">
    <property type="entry name" value="GvpL/GvpF"/>
</dbReference>
<dbReference type="EMBL" id="FNIZ01000003">
    <property type="protein sequence ID" value="SDO17204.1"/>
    <property type="molecule type" value="Genomic_DNA"/>
</dbReference>
<protein>
    <submittedName>
        <fullName evidence="4">Gas vesicle synthesis protein GvpL/GvpF</fullName>
    </submittedName>
</protein>
<sequence length="253" mass="29345">MSEQMGIYVFCCIQTTEEKSFGTVEFEGEEKEVFTVHHKDAAMVAVEAPIKIYHPKKKALMTHQQVISRVMETESSVVPISFGNVFNTKEDTQVLIENLYPQLEKLFVEVRNKIEIGLKIIGKREWLEEQINQNDRVKKKKETVANKSEAAGYFDRIQLGEMARDFFTQIQKEIETTIHGPLDQLAEASQVNDTIGEKMLLNGAYLIDREKEEAFDKKVNELHERWKEYVDFKYTGPWPAYNFINIKLKVEAS</sequence>
<dbReference type="GO" id="GO:0031411">
    <property type="term" value="C:gas vesicle"/>
    <property type="evidence" value="ECO:0007669"/>
    <property type="project" value="UniProtKB-SubCell"/>
</dbReference>
<evidence type="ECO:0000256" key="1">
    <source>
        <dbReference type="ARBA" id="ARBA00022987"/>
    </source>
</evidence>
<reference evidence="5" key="1">
    <citation type="submission" date="2016-10" db="EMBL/GenBank/DDBJ databases">
        <authorList>
            <person name="Varghese N."/>
            <person name="Submissions S."/>
        </authorList>
    </citation>
    <scope>NUCLEOTIDE SEQUENCE [LARGE SCALE GENOMIC DNA]</scope>
    <source>
        <strain evidence="5">CGMCC 1.3703</strain>
    </source>
</reference>
<gene>
    <name evidence="4" type="ORF">SAMN05421677_103139</name>
</gene>
<comment type="subcellular location">
    <subcellularLocation>
        <location evidence="2">Gas vesicle</location>
    </subcellularLocation>
</comment>
<name>A0A1H0HDT7_HALAD</name>
<organism evidence="4 5">
    <name type="scientific">Halobacillus aidingensis</name>
    <dbReference type="NCBI Taxonomy" id="240303"/>
    <lineage>
        <taxon>Bacteria</taxon>
        <taxon>Bacillati</taxon>
        <taxon>Bacillota</taxon>
        <taxon>Bacilli</taxon>
        <taxon>Bacillales</taxon>
        <taxon>Bacillaceae</taxon>
        <taxon>Halobacillus</taxon>
    </lineage>
</organism>
<comment type="similarity">
    <text evidence="3">Belongs to the gas vesicle GvpF/GvpL family.</text>
</comment>
<dbReference type="Proteomes" id="UP000198860">
    <property type="component" value="Unassembled WGS sequence"/>
</dbReference>
<evidence type="ECO:0000256" key="3">
    <source>
        <dbReference type="ARBA" id="ARBA00035643"/>
    </source>
</evidence>